<gene>
    <name evidence="3" type="ORF">ASPWEDRAFT_471532</name>
</gene>
<dbReference type="InterPro" id="IPR002656">
    <property type="entry name" value="Acyl_transf_3_dom"/>
</dbReference>
<feature type="transmembrane region" description="Helical" evidence="1">
    <location>
        <begin position="12"/>
        <end position="32"/>
    </location>
</feature>
<dbReference type="GeneID" id="63752757"/>
<dbReference type="OrthoDB" id="5819582at2759"/>
<protein>
    <recommendedName>
        <fullName evidence="2">Acyltransferase 3 domain-containing protein</fullName>
    </recommendedName>
</protein>
<dbReference type="Proteomes" id="UP000184383">
    <property type="component" value="Unassembled WGS sequence"/>
</dbReference>
<feature type="domain" description="Acyltransferase 3" evidence="2">
    <location>
        <begin position="5"/>
        <end position="226"/>
    </location>
</feature>
<dbReference type="PANTHER" id="PTHR23028">
    <property type="entry name" value="ACETYLTRANSFERASE"/>
    <property type="match status" value="1"/>
</dbReference>
<dbReference type="EMBL" id="KV878211">
    <property type="protein sequence ID" value="OJJ37897.1"/>
    <property type="molecule type" value="Genomic_DNA"/>
</dbReference>
<keyword evidence="1" id="KW-0812">Transmembrane</keyword>
<keyword evidence="1" id="KW-0472">Membrane</keyword>
<keyword evidence="1" id="KW-1133">Transmembrane helix</keyword>
<dbReference type="InterPro" id="IPR050879">
    <property type="entry name" value="Acyltransferase_3"/>
</dbReference>
<dbReference type="AlphaFoldDB" id="A0A1L9RSV7"/>
<dbReference type="VEuPathDB" id="FungiDB:ASPWEDRAFT_471532"/>
<name>A0A1L9RSV7_ASPWE</name>
<dbReference type="STRING" id="1073089.A0A1L9RSV7"/>
<evidence type="ECO:0000259" key="2">
    <source>
        <dbReference type="Pfam" id="PF01757"/>
    </source>
</evidence>
<feature type="transmembrane region" description="Helical" evidence="1">
    <location>
        <begin position="400"/>
        <end position="420"/>
    </location>
</feature>
<feature type="transmembrane region" description="Helical" evidence="1">
    <location>
        <begin position="265"/>
        <end position="283"/>
    </location>
</feature>
<organism evidence="3 4">
    <name type="scientific">Aspergillus wentii DTO 134E9</name>
    <dbReference type="NCBI Taxonomy" id="1073089"/>
    <lineage>
        <taxon>Eukaryota</taxon>
        <taxon>Fungi</taxon>
        <taxon>Dikarya</taxon>
        <taxon>Ascomycota</taxon>
        <taxon>Pezizomycotina</taxon>
        <taxon>Eurotiomycetes</taxon>
        <taxon>Eurotiomycetidae</taxon>
        <taxon>Eurotiales</taxon>
        <taxon>Aspergillaceae</taxon>
        <taxon>Aspergillus</taxon>
        <taxon>Aspergillus subgen. Cremei</taxon>
    </lineage>
</organism>
<proteinExistence type="predicted"/>
<feature type="transmembrane region" description="Helical" evidence="1">
    <location>
        <begin position="199"/>
        <end position="225"/>
    </location>
</feature>
<evidence type="ECO:0000256" key="1">
    <source>
        <dbReference type="SAM" id="Phobius"/>
    </source>
</evidence>
<feature type="transmembrane region" description="Helical" evidence="1">
    <location>
        <begin position="100"/>
        <end position="126"/>
    </location>
</feature>
<dbReference type="PANTHER" id="PTHR23028:SF134">
    <property type="entry name" value="PUTATIVE (AFU_ORTHOLOGUE AFUA_4G08520)-RELATED"/>
    <property type="match status" value="1"/>
</dbReference>
<dbReference type="RefSeq" id="XP_040691573.1">
    <property type="nucleotide sequence ID" value="XM_040836909.1"/>
</dbReference>
<dbReference type="Pfam" id="PF01757">
    <property type="entry name" value="Acyl_transf_3"/>
    <property type="match status" value="1"/>
</dbReference>
<dbReference type="GO" id="GO:0016747">
    <property type="term" value="F:acyltransferase activity, transferring groups other than amino-acyl groups"/>
    <property type="evidence" value="ECO:0007669"/>
    <property type="project" value="InterPro"/>
</dbReference>
<reference evidence="4" key="1">
    <citation type="journal article" date="2017" name="Genome Biol.">
        <title>Comparative genomics reveals high biological diversity and specific adaptations in the industrially and medically important fungal genus Aspergillus.</title>
        <authorList>
            <person name="de Vries R.P."/>
            <person name="Riley R."/>
            <person name="Wiebenga A."/>
            <person name="Aguilar-Osorio G."/>
            <person name="Amillis S."/>
            <person name="Uchima C.A."/>
            <person name="Anderluh G."/>
            <person name="Asadollahi M."/>
            <person name="Askin M."/>
            <person name="Barry K."/>
            <person name="Battaglia E."/>
            <person name="Bayram O."/>
            <person name="Benocci T."/>
            <person name="Braus-Stromeyer S.A."/>
            <person name="Caldana C."/>
            <person name="Canovas D."/>
            <person name="Cerqueira G.C."/>
            <person name="Chen F."/>
            <person name="Chen W."/>
            <person name="Choi C."/>
            <person name="Clum A."/>
            <person name="Dos Santos R.A."/>
            <person name="Damasio A.R."/>
            <person name="Diallinas G."/>
            <person name="Emri T."/>
            <person name="Fekete E."/>
            <person name="Flipphi M."/>
            <person name="Freyberg S."/>
            <person name="Gallo A."/>
            <person name="Gournas C."/>
            <person name="Habgood R."/>
            <person name="Hainaut M."/>
            <person name="Harispe M.L."/>
            <person name="Henrissat B."/>
            <person name="Hilden K.S."/>
            <person name="Hope R."/>
            <person name="Hossain A."/>
            <person name="Karabika E."/>
            <person name="Karaffa L."/>
            <person name="Karanyi Z."/>
            <person name="Krasevec N."/>
            <person name="Kuo A."/>
            <person name="Kusch H."/>
            <person name="LaButti K."/>
            <person name="Lagendijk E.L."/>
            <person name="Lapidus A."/>
            <person name="Levasseur A."/>
            <person name="Lindquist E."/>
            <person name="Lipzen A."/>
            <person name="Logrieco A.F."/>
            <person name="MacCabe A."/>
            <person name="Maekelae M.R."/>
            <person name="Malavazi I."/>
            <person name="Melin P."/>
            <person name="Meyer V."/>
            <person name="Mielnichuk N."/>
            <person name="Miskei M."/>
            <person name="Molnar A.P."/>
            <person name="Mule G."/>
            <person name="Ngan C.Y."/>
            <person name="Orejas M."/>
            <person name="Orosz E."/>
            <person name="Ouedraogo J.P."/>
            <person name="Overkamp K.M."/>
            <person name="Park H.-S."/>
            <person name="Perrone G."/>
            <person name="Piumi F."/>
            <person name="Punt P.J."/>
            <person name="Ram A.F."/>
            <person name="Ramon A."/>
            <person name="Rauscher S."/>
            <person name="Record E."/>
            <person name="Riano-Pachon D.M."/>
            <person name="Robert V."/>
            <person name="Roehrig J."/>
            <person name="Ruller R."/>
            <person name="Salamov A."/>
            <person name="Salih N.S."/>
            <person name="Samson R.A."/>
            <person name="Sandor E."/>
            <person name="Sanguinetti M."/>
            <person name="Schuetze T."/>
            <person name="Sepcic K."/>
            <person name="Shelest E."/>
            <person name="Sherlock G."/>
            <person name="Sophianopoulou V."/>
            <person name="Squina F.M."/>
            <person name="Sun H."/>
            <person name="Susca A."/>
            <person name="Todd R.B."/>
            <person name="Tsang A."/>
            <person name="Unkles S.E."/>
            <person name="van de Wiele N."/>
            <person name="van Rossen-Uffink D."/>
            <person name="Oliveira J.V."/>
            <person name="Vesth T.C."/>
            <person name="Visser J."/>
            <person name="Yu J.-H."/>
            <person name="Zhou M."/>
            <person name="Andersen M.R."/>
            <person name="Archer D.B."/>
            <person name="Baker S.E."/>
            <person name="Benoit I."/>
            <person name="Brakhage A.A."/>
            <person name="Braus G.H."/>
            <person name="Fischer R."/>
            <person name="Frisvad J.C."/>
            <person name="Goldman G.H."/>
            <person name="Houbraken J."/>
            <person name="Oakley B."/>
            <person name="Pocsi I."/>
            <person name="Scazzocchio C."/>
            <person name="Seiboth B."/>
            <person name="vanKuyk P.A."/>
            <person name="Wortman J."/>
            <person name="Dyer P.S."/>
            <person name="Grigoriev I.V."/>
        </authorList>
    </citation>
    <scope>NUCLEOTIDE SEQUENCE [LARGE SCALE GENOMIC DNA]</scope>
    <source>
        <strain evidence="4">DTO 134E9</strain>
    </source>
</reference>
<accession>A0A1L9RSV7</accession>
<evidence type="ECO:0000313" key="4">
    <source>
        <dbReference type="Proteomes" id="UP000184383"/>
    </source>
</evidence>
<evidence type="ECO:0000313" key="3">
    <source>
        <dbReference type="EMBL" id="OJJ37897.1"/>
    </source>
</evidence>
<feature type="transmembrane region" description="Helical" evidence="1">
    <location>
        <begin position="52"/>
        <end position="79"/>
    </location>
</feature>
<keyword evidence="4" id="KW-1185">Reference proteome</keyword>
<sequence>MERKKWLDGLRGVAAAIVAFDHFFMTDVWHPFLSFWNERSGMNGRLVQLPPIRVLFSAHAMVTLFMVISGYAISINILNSRSNRSQFWTRLSSAIWRRGFRIYLPVLVISAITQVLFFFGFFHWTFDENLLMGIEPWSHPWAHVKWLFTYMMDNMNIVTFQYRGGLNPQLWTMPIEFRGSYVVFLLIAGSASWRPKLRLWVLPVLAVYFFWYGTWDVFGFIWGLWLAERTVAKEDEEEEKVSLQIPVPRSCNKLLRLVHLPQRKLPMSKIITVFCFLAGFHLICLGNDGELTPGYQFLAAFQPSAWKDNWELIHWSWKAVGAAMLVHAINESPLLQRPFDTRFAQYLGHISFSVYLLHEGIYELWRDPVRNFFWMLLNGSPYPGGPEAAANDPFSFHLTWWMSGIMLGSVVVGLAHYYTIHVDQRCVAFTKKLEKLLTR</sequence>